<dbReference type="AlphaFoldDB" id="A0A2M9B4M0"/>
<comment type="caution">
    <text evidence="1">The sequence shown here is derived from an EMBL/GenBank/DDBJ whole genome shotgun (WGS) entry which is preliminary data.</text>
</comment>
<organism evidence="1 2">
    <name type="scientific">Hymenobacter chitinivorans DSM 11115</name>
    <dbReference type="NCBI Taxonomy" id="1121954"/>
    <lineage>
        <taxon>Bacteria</taxon>
        <taxon>Pseudomonadati</taxon>
        <taxon>Bacteroidota</taxon>
        <taxon>Cytophagia</taxon>
        <taxon>Cytophagales</taxon>
        <taxon>Hymenobacteraceae</taxon>
        <taxon>Hymenobacter</taxon>
    </lineage>
</organism>
<accession>A0A2M9B4M0</accession>
<name>A0A2M9B4M0_9BACT</name>
<keyword evidence="2" id="KW-1185">Reference proteome</keyword>
<dbReference type="RefSeq" id="WP_100337812.1">
    <property type="nucleotide sequence ID" value="NZ_PGFA01000003.1"/>
</dbReference>
<proteinExistence type="predicted"/>
<evidence type="ECO:0008006" key="3">
    <source>
        <dbReference type="Google" id="ProtNLM"/>
    </source>
</evidence>
<dbReference type="PROSITE" id="PS51257">
    <property type="entry name" value="PROKAR_LIPOPROTEIN"/>
    <property type="match status" value="1"/>
</dbReference>
<dbReference type="EMBL" id="PGFA01000003">
    <property type="protein sequence ID" value="PJJ52894.1"/>
    <property type="molecule type" value="Genomic_DNA"/>
</dbReference>
<reference evidence="1 2" key="1">
    <citation type="submission" date="2017-11" db="EMBL/GenBank/DDBJ databases">
        <title>Genomic Encyclopedia of Archaeal and Bacterial Type Strains, Phase II (KMG-II): From Individual Species to Whole Genera.</title>
        <authorList>
            <person name="Goeker M."/>
        </authorList>
    </citation>
    <scope>NUCLEOTIDE SEQUENCE [LARGE SCALE GENOMIC DNA]</scope>
    <source>
        <strain evidence="1 2">DSM 11115</strain>
    </source>
</reference>
<sequence length="499" mass="55487">MKFLYPLLLGGLLLAGCQQNSKPDAAGAGATTGLAGASTDTAFVITFSSLPPAELAAGATPKQLAEFAWAEFLALNWQSNYDTIRKQRDAPDPNWNYHDPSPKLTVWETYAHRTELQPANDSIRPFNSAPRYSYGEQIKRARKGVSFSLFNNLDENSEIGSCNLYGQVTSSPQQMVLYQAKVNSNEYNYILKRYPKQGSLGLAIKTNIANIKKYKAYYDTTAAKNKKYKGNCYCPPGVLCLPCGNDTLKTRQGIGTIEVKTAWRQLNANEDASKFLTRNVVYYRQKAGNDTLFYDNATFALIGMHIIHKTVNYPDFVFATFEHKDVEKDKMGFRLILQNKQKQDSLSALHYPYQRLHPLTKVDSLATVAAHRKIKAMNRNSVLLNYRLVGVQGTPTSNTSTPNFFLANYVVESDSLLANFHGSGFAHPHDQKPNILLKGKLLSAGGCQGCHGVAQQKFGTDFSFLLGGTTMAPDIDETQQQKLIRYIRATTIAAAKRKK</sequence>
<evidence type="ECO:0000313" key="2">
    <source>
        <dbReference type="Proteomes" id="UP000228535"/>
    </source>
</evidence>
<protein>
    <recommendedName>
        <fullName evidence="3">Cytochrome c domain-containing protein</fullName>
    </recommendedName>
</protein>
<dbReference type="Proteomes" id="UP000228535">
    <property type="component" value="Unassembled WGS sequence"/>
</dbReference>
<evidence type="ECO:0000313" key="1">
    <source>
        <dbReference type="EMBL" id="PJJ52894.1"/>
    </source>
</evidence>
<gene>
    <name evidence="1" type="ORF">CLV45_3551</name>
</gene>
<dbReference type="OrthoDB" id="280897at2"/>